<keyword evidence="2" id="KW-1185">Reference proteome</keyword>
<reference evidence="1" key="1">
    <citation type="submission" date="2021-09" db="EMBL/GenBank/DDBJ databases">
        <title>The genome of Mauremys mutica provides insights into the evolution of semi-aquatic lifestyle.</title>
        <authorList>
            <person name="Gong S."/>
            <person name="Gao Y."/>
        </authorList>
    </citation>
    <scope>NUCLEOTIDE SEQUENCE</scope>
    <source>
        <strain evidence="1">MM-2020</strain>
        <tissue evidence="1">Muscle</tissue>
    </source>
</reference>
<name>A0A9D3WWZ3_9SAUR</name>
<comment type="caution">
    <text evidence="1">The sequence shown here is derived from an EMBL/GenBank/DDBJ whole genome shotgun (WGS) entry which is preliminary data.</text>
</comment>
<protein>
    <submittedName>
        <fullName evidence="1">Uncharacterized protein</fullName>
    </submittedName>
</protein>
<dbReference type="AlphaFoldDB" id="A0A9D3WWZ3"/>
<sequence length="104" mass="11110">MASPDAAAACCLLEMGLSLQEVLSNPWTCCSPRKTDGEETQLLALEQTCFPVPGQVISWGHLLHCLCYWGPFNNVQPPGSPAGPLLKLTVSATAIRGGTKTLWL</sequence>
<proteinExistence type="predicted"/>
<evidence type="ECO:0000313" key="2">
    <source>
        <dbReference type="Proteomes" id="UP000827986"/>
    </source>
</evidence>
<dbReference type="Proteomes" id="UP000827986">
    <property type="component" value="Unassembled WGS sequence"/>
</dbReference>
<organism evidence="1 2">
    <name type="scientific">Mauremys mutica</name>
    <name type="common">yellowpond turtle</name>
    <dbReference type="NCBI Taxonomy" id="74926"/>
    <lineage>
        <taxon>Eukaryota</taxon>
        <taxon>Metazoa</taxon>
        <taxon>Chordata</taxon>
        <taxon>Craniata</taxon>
        <taxon>Vertebrata</taxon>
        <taxon>Euteleostomi</taxon>
        <taxon>Archelosauria</taxon>
        <taxon>Testudinata</taxon>
        <taxon>Testudines</taxon>
        <taxon>Cryptodira</taxon>
        <taxon>Durocryptodira</taxon>
        <taxon>Testudinoidea</taxon>
        <taxon>Geoemydidae</taxon>
        <taxon>Geoemydinae</taxon>
        <taxon>Mauremys</taxon>
    </lineage>
</organism>
<accession>A0A9D3WWZ3</accession>
<dbReference type="EMBL" id="JAHDVG010000485">
    <property type="protein sequence ID" value="KAH1168602.1"/>
    <property type="molecule type" value="Genomic_DNA"/>
</dbReference>
<evidence type="ECO:0000313" key="1">
    <source>
        <dbReference type="EMBL" id="KAH1168602.1"/>
    </source>
</evidence>
<gene>
    <name evidence="1" type="ORF">KIL84_013192</name>
</gene>